<dbReference type="PANTHER" id="PTHR22683">
    <property type="entry name" value="SPORULATION PROTEIN RELATED"/>
    <property type="match status" value="1"/>
</dbReference>
<keyword evidence="8" id="KW-1185">Reference proteome</keyword>
<evidence type="ECO:0000256" key="4">
    <source>
        <dbReference type="SAM" id="MobiDB-lite"/>
    </source>
</evidence>
<keyword evidence="5" id="KW-0812">Transmembrane</keyword>
<sequence length="748" mass="81809">MSEPNEVVIGGNVVRFPRPAGHEKQDTSEMSEQGPAVEQEQATPEPDSPAAEVEGPIVEAELVEEAPGQRPVDTPAVRADEGTWMERRRAMLAEAPPVVPSYLRHRDEFTELSTFAVHYYAHACAFHATRAPIYLLRLMGRSPRGTHRLLSRWARWISDVEARPVETKAAASGDIQAWLTLSREHSRRVRPRRVTSAVVAVPTAAVVVVAALTLPPWAIATGTAAVLALLGLAGKVEDHPIITRYVSVQLQRPLDSEEVTSALEAIGIKGKPDFVNPIQVDGPGWKAELDLPRGTKAETIMEKRDELAGAMRRPVSTVWPATAPDAHPGRLELWVAKRDPAKEPRRIWPLMHQGQADVFAPIPLGWDPRGNQVDITLMYSNLLVGGIPGSGKTSAALAVALGVALDPTAKLWVYELKGSGDLGSVRPVCHRYVSGDDDEDVEATVQGLRSAVAEQRRRKKFIQGLPVAEVPDGRRTSRELAEKYPEQDLDPMVVIVDEAQELFTHEEYGKEAEELCTRLIKKARAYGIILVLLTQDPDAKSLPPSVSRNAGTRFCLAVMDWRANNNVLGTGAYARGLRANTISAKEVGTGILAKQRDWSTVRSAFILQTEAETIGKRALALRIAAGTLSGEAAGEEVVHEDASTIVDHLRAVWPEGTKTVHSHRLVEALAAYRGDLYGTWLDTDRPLEEMSPEERERVKVARSTMLTNALKPHKVATHQFTIRECCGGAKGVKFADLPEPHGGAEEIE</sequence>
<gene>
    <name evidence="7" type="ORF">F4561_002217</name>
</gene>
<reference evidence="7 8" key="1">
    <citation type="submission" date="2020-08" db="EMBL/GenBank/DDBJ databases">
        <title>Sequencing the genomes of 1000 actinobacteria strains.</title>
        <authorList>
            <person name="Klenk H.-P."/>
        </authorList>
    </citation>
    <scope>NUCLEOTIDE SEQUENCE [LARGE SCALE GENOMIC DNA]</scope>
    <source>
        <strain evidence="7 8">DSM 102030</strain>
    </source>
</reference>
<protein>
    <submittedName>
        <fullName evidence="7">S-DNA-T family DNA segregation ATPase FtsK/SpoIIIE</fullName>
    </submittedName>
</protein>
<dbReference type="AlphaFoldDB" id="A0A7W7RG87"/>
<feature type="binding site" evidence="3">
    <location>
        <begin position="386"/>
        <end position="393"/>
    </location>
    <ligand>
        <name>ATP</name>
        <dbReference type="ChEBI" id="CHEBI:30616"/>
    </ligand>
</feature>
<evidence type="ECO:0000256" key="3">
    <source>
        <dbReference type="PROSITE-ProRule" id="PRU00289"/>
    </source>
</evidence>
<dbReference type="GO" id="GO:0003677">
    <property type="term" value="F:DNA binding"/>
    <property type="evidence" value="ECO:0007669"/>
    <property type="project" value="InterPro"/>
</dbReference>
<name>A0A7W7RG87_9ACTN</name>
<dbReference type="PANTHER" id="PTHR22683:SF41">
    <property type="entry name" value="DNA TRANSLOCASE FTSK"/>
    <property type="match status" value="1"/>
</dbReference>
<evidence type="ECO:0000256" key="5">
    <source>
        <dbReference type="SAM" id="Phobius"/>
    </source>
</evidence>
<dbReference type="Proteomes" id="UP000523007">
    <property type="component" value="Unassembled WGS sequence"/>
</dbReference>
<dbReference type="InterPro" id="IPR002543">
    <property type="entry name" value="FtsK_dom"/>
</dbReference>
<feature type="domain" description="FtsK" evidence="6">
    <location>
        <begin position="359"/>
        <end position="565"/>
    </location>
</feature>
<keyword evidence="1 3" id="KW-0547">Nucleotide-binding</keyword>
<comment type="caution">
    <text evidence="7">The sequence shown here is derived from an EMBL/GenBank/DDBJ whole genome shotgun (WGS) entry which is preliminary data.</text>
</comment>
<dbReference type="RefSeq" id="WP_221445447.1">
    <property type="nucleotide sequence ID" value="NZ_JACHJT010000001.1"/>
</dbReference>
<dbReference type="PROSITE" id="PS50901">
    <property type="entry name" value="FTSK"/>
    <property type="match status" value="1"/>
</dbReference>
<feature type="transmembrane region" description="Helical" evidence="5">
    <location>
        <begin position="194"/>
        <end position="211"/>
    </location>
</feature>
<organism evidence="7 8">
    <name type="scientific">Lipingzhangella halophila</name>
    <dbReference type="NCBI Taxonomy" id="1783352"/>
    <lineage>
        <taxon>Bacteria</taxon>
        <taxon>Bacillati</taxon>
        <taxon>Actinomycetota</taxon>
        <taxon>Actinomycetes</taxon>
        <taxon>Streptosporangiales</taxon>
        <taxon>Nocardiopsidaceae</taxon>
        <taxon>Lipingzhangella</taxon>
    </lineage>
</organism>
<evidence type="ECO:0000259" key="6">
    <source>
        <dbReference type="PROSITE" id="PS50901"/>
    </source>
</evidence>
<dbReference type="GO" id="GO:0005524">
    <property type="term" value="F:ATP binding"/>
    <property type="evidence" value="ECO:0007669"/>
    <property type="project" value="UniProtKB-UniRule"/>
</dbReference>
<evidence type="ECO:0000256" key="1">
    <source>
        <dbReference type="ARBA" id="ARBA00022741"/>
    </source>
</evidence>
<evidence type="ECO:0000313" key="8">
    <source>
        <dbReference type="Proteomes" id="UP000523007"/>
    </source>
</evidence>
<proteinExistence type="predicted"/>
<keyword evidence="2 3" id="KW-0067">ATP-binding</keyword>
<dbReference type="EMBL" id="JACHJT010000001">
    <property type="protein sequence ID" value="MBB4931397.1"/>
    <property type="molecule type" value="Genomic_DNA"/>
</dbReference>
<feature type="region of interest" description="Disordered" evidence="4">
    <location>
        <begin position="1"/>
        <end position="53"/>
    </location>
</feature>
<evidence type="ECO:0000313" key="7">
    <source>
        <dbReference type="EMBL" id="MBB4931397.1"/>
    </source>
</evidence>
<dbReference type="Gene3D" id="3.40.50.300">
    <property type="entry name" value="P-loop containing nucleotide triphosphate hydrolases"/>
    <property type="match status" value="1"/>
</dbReference>
<accession>A0A7W7RG87</accession>
<evidence type="ECO:0000256" key="2">
    <source>
        <dbReference type="ARBA" id="ARBA00022840"/>
    </source>
</evidence>
<dbReference type="SUPFAM" id="SSF52540">
    <property type="entry name" value="P-loop containing nucleoside triphosphate hydrolases"/>
    <property type="match status" value="1"/>
</dbReference>
<dbReference type="InterPro" id="IPR027417">
    <property type="entry name" value="P-loop_NTPase"/>
</dbReference>
<keyword evidence="5" id="KW-1133">Transmembrane helix</keyword>
<dbReference type="Pfam" id="PF01580">
    <property type="entry name" value="FtsK_SpoIIIE"/>
    <property type="match status" value="1"/>
</dbReference>
<dbReference type="InterPro" id="IPR050206">
    <property type="entry name" value="FtsK/SpoIIIE/SftA"/>
</dbReference>
<keyword evidence="5" id="KW-0472">Membrane</keyword>